<keyword evidence="17" id="KW-0282">Flagellum</keyword>
<evidence type="ECO:0000256" key="12">
    <source>
        <dbReference type="ARBA" id="ARBA00025337"/>
    </source>
</evidence>
<dbReference type="PANTHER" id="PTHR43134">
    <property type="entry name" value="SIGNAL RECOGNITION PARTICLE RECEPTOR SUBUNIT ALPHA"/>
    <property type="match status" value="1"/>
</dbReference>
<evidence type="ECO:0000256" key="13">
    <source>
        <dbReference type="NCBIfam" id="TIGR03499"/>
    </source>
</evidence>
<dbReference type="Proteomes" id="UP001065322">
    <property type="component" value="Chromosome"/>
</dbReference>
<evidence type="ECO:0000256" key="10">
    <source>
        <dbReference type="ARBA" id="ARBA00023136"/>
    </source>
</evidence>
<gene>
    <name evidence="17" type="primary">flhF</name>
    <name evidence="17" type="ORF">HUF19_12640</name>
</gene>
<accession>A0ABY6ACA6</accession>
<comment type="similarity">
    <text evidence="2">Belongs to the GTP-binding SRP family.</text>
</comment>
<evidence type="ECO:0000259" key="16">
    <source>
        <dbReference type="SMART" id="SM00962"/>
    </source>
</evidence>
<evidence type="ECO:0000256" key="9">
    <source>
        <dbReference type="ARBA" id="ARBA00023134"/>
    </source>
</evidence>
<feature type="domain" description="SRP54-type proteins GTP-binding" evidence="16">
    <location>
        <begin position="246"/>
        <end position="438"/>
    </location>
</feature>
<comment type="function">
    <text evidence="12">Necessary for flagellar biosynthesis. May be involved in translocation of the flagellum.</text>
</comment>
<feature type="compositionally biased region" description="Polar residues" evidence="14">
    <location>
        <begin position="123"/>
        <end position="136"/>
    </location>
</feature>
<keyword evidence="8" id="KW-0653">Protein transport</keyword>
<dbReference type="EMBL" id="CP054475">
    <property type="protein sequence ID" value="UXD88218.1"/>
    <property type="molecule type" value="Genomic_DNA"/>
</dbReference>
<protein>
    <recommendedName>
        <fullName evidence="3 13">Flagellar biosynthesis protein FlhF</fullName>
    </recommendedName>
</protein>
<evidence type="ECO:0000259" key="15">
    <source>
        <dbReference type="SMART" id="SM00382"/>
    </source>
</evidence>
<keyword evidence="4" id="KW-0813">Transport</keyword>
<dbReference type="InterPro" id="IPR003593">
    <property type="entry name" value="AAA+_ATPase"/>
</dbReference>
<dbReference type="PANTHER" id="PTHR43134:SF3">
    <property type="entry name" value="FLAGELLAR BIOSYNTHESIS PROTEIN FLHF"/>
    <property type="match status" value="1"/>
</dbReference>
<comment type="subcellular location">
    <subcellularLocation>
        <location evidence="1">Cell membrane</location>
        <topology evidence="1">Peripheral membrane protein</topology>
        <orientation evidence="1">Cytoplasmic side</orientation>
    </subcellularLocation>
</comment>
<keyword evidence="11" id="KW-1006">Bacterial flagellum protein export</keyword>
<sequence length="466" mass="51193">MKVKRFTAANMQLALRLVSQELGADAVILSSKKVADGFEVVAALDYQPGHEQERAEIERQLRLQQELEQAKAASREPQPALKKRDERYEERMAFAGQSDLSSTESLSAVLSGLKNDDFRRTAPASSGKSSADNSRNATEDSMLRQRADQEGEWYNNVIQQMSGELRELKDWMVSHQGSAWDTHRPLTWQQSQLWQRCQDVGLEAAWADRVASRIDGDVPLEDAWKKALKLIASDLPVAPNGLLDRGGIYALVGPTGAGKTTTIGKLAAQFVIRHGAESVALITLDNYRVAAHDQLRTFARILGVTLHVVPVNGDLSKVLDSVRDKKLVLVDSAGLASQDPHFAAQLSMLKQAGARLKKLLVLPLTSQGRCLQENYEHFKAAGLAGCVFTKLDECFSLGPAMSVSALTQLPVTLVTDGPHIPDDVHYPDAEKLVKLAEQMARMARTRWQAAEAMSFATQHSSIQHGV</sequence>
<evidence type="ECO:0000313" key="18">
    <source>
        <dbReference type="Proteomes" id="UP001065322"/>
    </source>
</evidence>
<name>A0ABY6ACA6_9GAMM</name>
<proteinExistence type="inferred from homology"/>
<keyword evidence="17" id="KW-0969">Cilium</keyword>
<evidence type="ECO:0000256" key="14">
    <source>
        <dbReference type="SAM" id="MobiDB-lite"/>
    </source>
</evidence>
<evidence type="ECO:0000256" key="6">
    <source>
        <dbReference type="ARBA" id="ARBA00022741"/>
    </source>
</evidence>
<keyword evidence="9" id="KW-0342">GTP-binding</keyword>
<evidence type="ECO:0000256" key="1">
    <source>
        <dbReference type="ARBA" id="ARBA00004413"/>
    </source>
</evidence>
<dbReference type="InterPro" id="IPR047040">
    <property type="entry name" value="FlhF__GTPase_dom"/>
</dbReference>
<evidence type="ECO:0000256" key="3">
    <source>
        <dbReference type="ARBA" id="ARBA00014919"/>
    </source>
</evidence>
<dbReference type="InterPro" id="IPR020006">
    <property type="entry name" value="FlhF"/>
</dbReference>
<dbReference type="NCBIfam" id="TIGR03499">
    <property type="entry name" value="FlhF"/>
    <property type="match status" value="1"/>
</dbReference>
<dbReference type="SUPFAM" id="SSF52540">
    <property type="entry name" value="P-loop containing nucleoside triphosphate hydrolases"/>
    <property type="match status" value="1"/>
</dbReference>
<dbReference type="SMART" id="SM00382">
    <property type="entry name" value="AAA"/>
    <property type="match status" value="1"/>
</dbReference>
<keyword evidence="6" id="KW-0547">Nucleotide-binding</keyword>
<evidence type="ECO:0000256" key="2">
    <source>
        <dbReference type="ARBA" id="ARBA00008531"/>
    </source>
</evidence>
<feature type="region of interest" description="Disordered" evidence="14">
    <location>
        <begin position="117"/>
        <end position="144"/>
    </location>
</feature>
<evidence type="ECO:0000256" key="5">
    <source>
        <dbReference type="ARBA" id="ARBA00022475"/>
    </source>
</evidence>
<dbReference type="Pfam" id="PF00448">
    <property type="entry name" value="SRP54"/>
    <property type="match status" value="1"/>
</dbReference>
<dbReference type="InterPro" id="IPR027417">
    <property type="entry name" value="P-loop_NTPase"/>
</dbReference>
<organism evidence="17 18">
    <name type="scientific">Thalassolituus hydrocarboniclasticus</name>
    <dbReference type="NCBI Taxonomy" id="2742796"/>
    <lineage>
        <taxon>Bacteria</taxon>
        <taxon>Pseudomonadati</taxon>
        <taxon>Pseudomonadota</taxon>
        <taxon>Gammaproteobacteria</taxon>
        <taxon>Oceanospirillales</taxon>
        <taxon>Oceanospirillaceae</taxon>
        <taxon>Thalassolituus</taxon>
    </lineage>
</organism>
<keyword evidence="10" id="KW-0472">Membrane</keyword>
<dbReference type="CDD" id="cd17873">
    <property type="entry name" value="FlhF"/>
    <property type="match status" value="1"/>
</dbReference>
<dbReference type="RefSeq" id="WP_260996959.1">
    <property type="nucleotide sequence ID" value="NZ_CP054475.1"/>
</dbReference>
<dbReference type="InterPro" id="IPR000897">
    <property type="entry name" value="SRP54_GTPase_dom"/>
</dbReference>
<dbReference type="SMART" id="SM00962">
    <property type="entry name" value="SRP54"/>
    <property type="match status" value="1"/>
</dbReference>
<feature type="domain" description="AAA+ ATPase" evidence="15">
    <location>
        <begin position="245"/>
        <end position="415"/>
    </location>
</feature>
<keyword evidence="7" id="KW-1005">Bacterial flagellum biogenesis</keyword>
<evidence type="ECO:0000256" key="8">
    <source>
        <dbReference type="ARBA" id="ARBA00022927"/>
    </source>
</evidence>
<dbReference type="Gene3D" id="3.40.50.300">
    <property type="entry name" value="P-loop containing nucleotide triphosphate hydrolases"/>
    <property type="match status" value="1"/>
</dbReference>
<evidence type="ECO:0000256" key="4">
    <source>
        <dbReference type="ARBA" id="ARBA00022448"/>
    </source>
</evidence>
<evidence type="ECO:0000256" key="11">
    <source>
        <dbReference type="ARBA" id="ARBA00023225"/>
    </source>
</evidence>
<keyword evidence="5" id="KW-1003">Cell membrane</keyword>
<reference evidence="18" key="1">
    <citation type="submission" date="2020-06" db="EMBL/GenBank/DDBJ databases">
        <title>Thalassolituus marinus alknpb1M-1, a hydrocarbon-degrading bacterium isolated from the deep-sea overlying water using an in-situ strategy from the South China Sea basin.</title>
        <authorList>
            <person name="Dong C."/>
            <person name="Chen Y."/>
            <person name="Shao Z."/>
        </authorList>
    </citation>
    <scope>NUCLEOTIDE SEQUENCE [LARGE SCALE GENOMIC DNA]</scope>
    <source>
        <strain evidence="18">alknpb1M-1</strain>
    </source>
</reference>
<keyword evidence="18" id="KW-1185">Reference proteome</keyword>
<keyword evidence="17" id="KW-0966">Cell projection</keyword>
<evidence type="ECO:0000313" key="17">
    <source>
        <dbReference type="EMBL" id="UXD88218.1"/>
    </source>
</evidence>
<evidence type="ECO:0000256" key="7">
    <source>
        <dbReference type="ARBA" id="ARBA00022795"/>
    </source>
</evidence>